<gene>
    <name evidence="2" type="ORF">DN051_00565</name>
</gene>
<keyword evidence="1" id="KW-1133">Transmembrane helix</keyword>
<name>A0A2Z4IRI0_9ACTN</name>
<reference evidence="2 3" key="1">
    <citation type="journal article" date="2019" name="Int. J. Syst. Evol. Microbiol.">
        <title>Streptomyces cadmiisoli sp. nov., a novel actinomycete isolated from cadmium-contaminated soil.</title>
        <authorList>
            <person name="Li K."/>
            <person name="Tang X."/>
            <person name="Zhao J."/>
            <person name="Guo Y."/>
            <person name="Tang Y."/>
            <person name="Gao J."/>
        </authorList>
    </citation>
    <scope>NUCLEOTIDE SEQUENCE [LARGE SCALE GENOMIC DNA]</scope>
    <source>
        <strain evidence="2 3">ZFG47</strain>
    </source>
</reference>
<dbReference type="EMBL" id="CP030073">
    <property type="protein sequence ID" value="AWW35374.1"/>
    <property type="molecule type" value="Genomic_DNA"/>
</dbReference>
<evidence type="ECO:0000256" key="1">
    <source>
        <dbReference type="SAM" id="Phobius"/>
    </source>
</evidence>
<dbReference type="Proteomes" id="UP000249616">
    <property type="component" value="Chromosome"/>
</dbReference>
<keyword evidence="1" id="KW-0472">Membrane</keyword>
<dbReference type="AlphaFoldDB" id="A0A2Z4IRI0"/>
<proteinExistence type="predicted"/>
<organism evidence="2 3">
    <name type="scientific">Streptomyces cadmiisoli</name>
    <dbReference type="NCBI Taxonomy" id="2184053"/>
    <lineage>
        <taxon>Bacteria</taxon>
        <taxon>Bacillati</taxon>
        <taxon>Actinomycetota</taxon>
        <taxon>Actinomycetes</taxon>
        <taxon>Kitasatosporales</taxon>
        <taxon>Streptomycetaceae</taxon>
        <taxon>Streptomyces</taxon>
        <taxon>Streptomyces aurantiacus group</taxon>
    </lineage>
</organism>
<protein>
    <submittedName>
        <fullName evidence="2">Uncharacterized protein</fullName>
    </submittedName>
</protein>
<keyword evidence="1" id="KW-0812">Transmembrane</keyword>
<dbReference type="KEGG" id="scad:DN051_00565"/>
<keyword evidence="3" id="KW-1185">Reference proteome</keyword>
<evidence type="ECO:0000313" key="2">
    <source>
        <dbReference type="EMBL" id="AWW35374.1"/>
    </source>
</evidence>
<accession>A0A2Z4IRI0</accession>
<sequence length="64" mass="6647">MVPGDLPLTAPEATIVVVVLVLAVLLALAGMPALSVLVLLAETTDTGLRLVRRARSRKQAEAEG</sequence>
<feature type="transmembrane region" description="Helical" evidence="1">
    <location>
        <begin position="15"/>
        <end position="40"/>
    </location>
</feature>
<evidence type="ECO:0000313" key="3">
    <source>
        <dbReference type="Proteomes" id="UP000249616"/>
    </source>
</evidence>